<sequence length="84" mass="10053">MIEKNIRCLIRYKNFVILSMRRKAIFKDRLDTFGLSVLFEKYLHCRKQHYFLIIDIGGFFLITAMGKPDILFRICPHQSMKVLV</sequence>
<evidence type="ECO:0000313" key="3">
    <source>
        <dbReference type="Proteomes" id="UP000007347"/>
    </source>
</evidence>
<dbReference type="EMBL" id="FO203503">
    <property type="protein sequence ID" value="CCK79471.1"/>
    <property type="molecule type" value="Genomic_DNA"/>
</dbReference>
<reference evidence="2 3" key="1">
    <citation type="journal article" date="2013" name="Environ. Microbiol.">
        <title>Complete genome, catabolic sub-proteomes and key-metabolites of Desulfobacula toluolica Tol2, a marine, aromatic compound-degrading, sulfate-reducing bacterium.</title>
        <authorList>
            <person name="Wohlbrand L."/>
            <person name="Jacob J.H."/>
            <person name="Kube M."/>
            <person name="Mussmann M."/>
            <person name="Jarling R."/>
            <person name="Beck A."/>
            <person name="Amann R."/>
            <person name="Wilkes H."/>
            <person name="Reinhardt R."/>
            <person name="Rabus R."/>
        </authorList>
    </citation>
    <scope>NUCLEOTIDE SEQUENCE [LARGE SCALE GENOMIC DNA]</scope>
    <source>
        <strain evidence="3">DSM 7467 / Tol2</strain>
    </source>
</reference>
<name>K0NEJ0_DESTT</name>
<dbReference type="AlphaFoldDB" id="K0NEJ0"/>
<keyword evidence="1" id="KW-0472">Membrane</keyword>
<proteinExistence type="predicted"/>
<keyword evidence="3" id="KW-1185">Reference proteome</keyword>
<dbReference type="Proteomes" id="UP000007347">
    <property type="component" value="Chromosome"/>
</dbReference>
<keyword evidence="1" id="KW-0812">Transmembrane</keyword>
<keyword evidence="1" id="KW-1133">Transmembrane helix</keyword>
<evidence type="ECO:0000313" key="2">
    <source>
        <dbReference type="EMBL" id="CCK79471.1"/>
    </source>
</evidence>
<protein>
    <submittedName>
        <fullName evidence="2">Uncharacterized protein</fullName>
    </submittedName>
</protein>
<evidence type="ECO:0000256" key="1">
    <source>
        <dbReference type="SAM" id="Phobius"/>
    </source>
</evidence>
<accession>K0NEJ0</accession>
<feature type="transmembrane region" description="Helical" evidence="1">
    <location>
        <begin position="49"/>
        <end position="66"/>
    </location>
</feature>
<organism evidence="2 3">
    <name type="scientific">Desulfobacula toluolica (strain DSM 7467 / Tol2)</name>
    <dbReference type="NCBI Taxonomy" id="651182"/>
    <lineage>
        <taxon>Bacteria</taxon>
        <taxon>Pseudomonadati</taxon>
        <taxon>Thermodesulfobacteriota</taxon>
        <taxon>Desulfobacteria</taxon>
        <taxon>Desulfobacterales</taxon>
        <taxon>Desulfobacteraceae</taxon>
        <taxon>Desulfobacula</taxon>
    </lineage>
</organism>
<dbReference type="HOGENOM" id="CLU_2522207_0_0_7"/>
<dbReference type="STRING" id="651182.TOL2_C13080"/>
<gene>
    <name evidence="2" type="ordered locus">TOL2_C13080</name>
</gene>
<dbReference type="KEGG" id="dto:TOL2_C13080"/>